<accession>A0ACB8EFP9</accession>
<name>A0ACB8EFP9_9SAUR</name>
<gene>
    <name evidence="1" type="ORF">K3G42_004796</name>
</gene>
<reference evidence="1" key="1">
    <citation type="submission" date="2021-08" db="EMBL/GenBank/DDBJ databases">
        <title>The first chromosome-level gecko genome reveals the dynamic sex chromosomes of Neotropical dwarf geckos (Sphaerodactylidae: Sphaerodactylus).</title>
        <authorList>
            <person name="Pinto B.J."/>
            <person name="Keating S.E."/>
            <person name="Gamble T."/>
        </authorList>
    </citation>
    <scope>NUCLEOTIDE SEQUENCE</scope>
    <source>
        <strain evidence="1">TG3544</strain>
    </source>
</reference>
<comment type="caution">
    <text evidence="1">The sequence shown here is derived from an EMBL/GenBank/DDBJ whole genome shotgun (WGS) entry which is preliminary data.</text>
</comment>
<dbReference type="EMBL" id="CM037616">
    <property type="protein sequence ID" value="KAH7991327.1"/>
    <property type="molecule type" value="Genomic_DNA"/>
</dbReference>
<evidence type="ECO:0000313" key="2">
    <source>
        <dbReference type="Proteomes" id="UP000827872"/>
    </source>
</evidence>
<proteinExistence type="predicted"/>
<keyword evidence="2" id="KW-1185">Reference proteome</keyword>
<organism evidence="1 2">
    <name type="scientific">Sphaerodactylus townsendi</name>
    <dbReference type="NCBI Taxonomy" id="933632"/>
    <lineage>
        <taxon>Eukaryota</taxon>
        <taxon>Metazoa</taxon>
        <taxon>Chordata</taxon>
        <taxon>Craniata</taxon>
        <taxon>Vertebrata</taxon>
        <taxon>Euteleostomi</taxon>
        <taxon>Lepidosauria</taxon>
        <taxon>Squamata</taxon>
        <taxon>Bifurcata</taxon>
        <taxon>Gekkota</taxon>
        <taxon>Sphaerodactylidae</taxon>
        <taxon>Sphaerodactylus</taxon>
    </lineage>
</organism>
<sequence>MVMETELRDGNGVSRGQLEGLIPKLDSLSADEESLDSVQRKVYKEDTQNSKGEIHLLCRETKHSGHFSLPLSPEGQGKGEAGPEKKQMTFGDTGVVKPSQTEPGPKTMFWQVLQEDSENLNTLEGFLVPKSGLASHMEKEEEMLVQFLEDKERLPGQDPGDVKRIKEEYSEEDEPGPNETWESSTEATQVDIPGTSEVHKQRCGRRELSFRCRRPTMEVKRS</sequence>
<evidence type="ECO:0000313" key="1">
    <source>
        <dbReference type="EMBL" id="KAH7991327.1"/>
    </source>
</evidence>
<dbReference type="Proteomes" id="UP000827872">
    <property type="component" value="Linkage Group LG03"/>
</dbReference>
<protein>
    <submittedName>
        <fullName evidence="1">Uncharacterized protein</fullName>
    </submittedName>
</protein>